<gene>
    <name evidence="1" type="ORF">AB5J53_32335</name>
</gene>
<protein>
    <submittedName>
        <fullName evidence="1">HEXXH motif-containing putative peptide modification protein</fullName>
    </submittedName>
</protein>
<dbReference type="InterPro" id="IPR026337">
    <property type="entry name" value="AKG_HExxH"/>
</dbReference>
<dbReference type="NCBIfam" id="TIGR04267">
    <property type="entry name" value="mod_HExxH"/>
    <property type="match status" value="1"/>
</dbReference>
<dbReference type="EMBL" id="CP163443">
    <property type="protein sequence ID" value="XDQ56024.1"/>
    <property type="molecule type" value="Genomic_DNA"/>
</dbReference>
<organism evidence="1">
    <name type="scientific">Streptomyces sp. R41</name>
    <dbReference type="NCBI Taxonomy" id="3238632"/>
    <lineage>
        <taxon>Bacteria</taxon>
        <taxon>Bacillati</taxon>
        <taxon>Actinomycetota</taxon>
        <taxon>Actinomycetes</taxon>
        <taxon>Kitasatosporales</taxon>
        <taxon>Streptomycetaceae</taxon>
        <taxon>Streptomyces</taxon>
    </lineage>
</organism>
<name>A0AB39RML5_9ACTN</name>
<dbReference type="AlphaFoldDB" id="A0AB39RML5"/>
<sequence length="599" mass="63331">MILPVVPDRALTELGRTEGGPETLGLLVRDQYTRRLLLLRAVLDAVEAADPGVCSADARARLREDWGLLEEADRMKPPVRPDGWGYEIGPGTVGASGAGSWTGAAVRAPVDRTGAGPASAAYGQVEEAAPWGGPRVAPGQGVYTDPDGPWVYPHVEAGASNGDSHVGPASVAYGAVEAPVSEGGAHVGQASTTGSERALAGVALSPVRTQLLHPFVGPWARYCLRGLGAGAGPRAGRDARELSRDLAYFGALAAVVAARAGLSYAVRLTARDGVLTLPSLGALRTATSGDVPVDVVHRRGSLTLRRRGEKDIVVRLQSGGFGAWSEAAAWTPAYALPGLLPGSDPVPLDDLDPYRTARGGPHHRELSGPVTLDDTERKRWLQSWSGIASVLRLGGEHRVTEAVALLRCLVPLSAPPGSTAGGRTTGSCSGTRREAFGALLSSTPPTPMTFAATLVHELQHTKLAALSDMLTLHHAGTQARYFAPWRPDPRPYDGLLQGTYSHLALAEFFQRTALVTTHPAHRDAAWAQHARYREQVGAVLPTLVGSGDLTAQGRRFVDQMIAVYERLAEHPAPRGQTARAEAYIRAARALWTQRHAPGE</sequence>
<reference evidence="1" key="1">
    <citation type="submission" date="2024-07" db="EMBL/GenBank/DDBJ databases">
        <authorList>
            <person name="Yu S.T."/>
        </authorList>
    </citation>
    <scope>NUCLEOTIDE SEQUENCE</scope>
    <source>
        <strain evidence="1">R41</strain>
    </source>
</reference>
<proteinExistence type="predicted"/>
<accession>A0AB39RML5</accession>
<dbReference type="RefSeq" id="WP_369249136.1">
    <property type="nucleotide sequence ID" value="NZ_CP163443.1"/>
</dbReference>
<evidence type="ECO:0000313" key="1">
    <source>
        <dbReference type="EMBL" id="XDQ56024.1"/>
    </source>
</evidence>